<dbReference type="InterPro" id="IPR010540">
    <property type="entry name" value="CmpB_TMEM229"/>
</dbReference>
<gene>
    <name evidence="3" type="ORF">LKD22_01650</name>
</gene>
<dbReference type="Gene3D" id="1.20.5.1230">
    <property type="entry name" value="Apolipoprotein A-I"/>
    <property type="match status" value="1"/>
</dbReference>
<accession>A0AAW4VYS7</accession>
<keyword evidence="2" id="KW-0812">Transmembrane</keyword>
<feature type="coiled-coil region" evidence="1">
    <location>
        <begin position="223"/>
        <end position="331"/>
    </location>
</feature>
<dbReference type="SUPFAM" id="SSF58113">
    <property type="entry name" value="Apolipoprotein A-I"/>
    <property type="match status" value="1"/>
</dbReference>
<evidence type="ECO:0000256" key="2">
    <source>
        <dbReference type="SAM" id="Phobius"/>
    </source>
</evidence>
<feature type="transmembrane region" description="Helical" evidence="2">
    <location>
        <begin position="12"/>
        <end position="32"/>
    </location>
</feature>
<sequence length="331" mass="37892">MYYSYSAAQWLLVFYLYCMLGWCFESTVVSVGQRRLVNRGFLRGPMLPIYGFGAVILLHVSLPLKQHPVWLYLASMIAATVFEYIVGVVMEKIFKVKYWDYSKQRFQFQGYICLRSSLCWGFLGLILTSVIHPPIEKLVLGLPFIGLIVIDVLFSAAFISDVIVSVRSALDLAKVLEELDRLREQGAELRQQLSETALVGLTNLSYRVEEAHGEFTEKVGEAKAQLAERVDDAREQLADAKAQLSEKMDDAKEQLAAVHEMRSDERRAQTEAAREQLQAKLDELQRRFDERAAALGRTRKSLLRGNPTARSERYTEVLERLKKRLDTHTHR</sequence>
<feature type="transmembrane region" description="Helical" evidence="2">
    <location>
        <begin position="111"/>
        <end position="132"/>
    </location>
</feature>
<protein>
    <recommendedName>
        <fullName evidence="5">ABC transporter permease</fullName>
    </recommendedName>
</protein>
<evidence type="ECO:0008006" key="5">
    <source>
        <dbReference type="Google" id="ProtNLM"/>
    </source>
</evidence>
<dbReference type="GeneID" id="98660705"/>
<organism evidence="3 4">
    <name type="scientific">Agathobaculum butyriciproducens</name>
    <dbReference type="NCBI Taxonomy" id="1628085"/>
    <lineage>
        <taxon>Bacteria</taxon>
        <taxon>Bacillati</taxon>
        <taxon>Bacillota</taxon>
        <taxon>Clostridia</taxon>
        <taxon>Eubacteriales</taxon>
        <taxon>Butyricicoccaceae</taxon>
        <taxon>Agathobaculum</taxon>
    </lineage>
</organism>
<evidence type="ECO:0000256" key="1">
    <source>
        <dbReference type="SAM" id="Coils"/>
    </source>
</evidence>
<name>A0AAW4VYS7_9FIRM</name>
<comment type="caution">
    <text evidence="3">The sequence shown here is derived from an EMBL/GenBank/DDBJ whole genome shotgun (WGS) entry which is preliminary data.</text>
</comment>
<dbReference type="EMBL" id="JAJEPX010000002">
    <property type="protein sequence ID" value="MCC2175844.1"/>
    <property type="molecule type" value="Genomic_DNA"/>
</dbReference>
<keyword evidence="2" id="KW-0472">Membrane</keyword>
<dbReference type="Pfam" id="PF06541">
    <property type="entry name" value="ABC_trans_CmpB"/>
    <property type="match status" value="1"/>
</dbReference>
<keyword evidence="2" id="KW-1133">Transmembrane helix</keyword>
<keyword evidence="4" id="KW-1185">Reference proteome</keyword>
<dbReference type="AlphaFoldDB" id="A0AAW4VYS7"/>
<evidence type="ECO:0000313" key="4">
    <source>
        <dbReference type="Proteomes" id="UP001298753"/>
    </source>
</evidence>
<feature type="transmembrane region" description="Helical" evidence="2">
    <location>
        <begin position="70"/>
        <end position="90"/>
    </location>
</feature>
<proteinExistence type="predicted"/>
<keyword evidence="1" id="KW-0175">Coiled coil</keyword>
<evidence type="ECO:0000313" key="3">
    <source>
        <dbReference type="EMBL" id="MCC2175844.1"/>
    </source>
</evidence>
<reference evidence="3 4" key="1">
    <citation type="submission" date="2021-10" db="EMBL/GenBank/DDBJ databases">
        <title>Anaerobic single-cell dispensing facilitates the cultivation of human gut bacteria.</title>
        <authorList>
            <person name="Afrizal A."/>
        </authorList>
    </citation>
    <scope>NUCLEOTIDE SEQUENCE [LARGE SCALE GENOMIC DNA]</scope>
    <source>
        <strain evidence="3 4">CLA-AA-H270</strain>
    </source>
</reference>
<feature type="transmembrane region" description="Helical" evidence="2">
    <location>
        <begin position="138"/>
        <end position="164"/>
    </location>
</feature>
<dbReference type="Proteomes" id="UP001298753">
    <property type="component" value="Unassembled WGS sequence"/>
</dbReference>
<feature type="transmembrane region" description="Helical" evidence="2">
    <location>
        <begin position="44"/>
        <end position="64"/>
    </location>
</feature>
<dbReference type="RefSeq" id="WP_215705995.1">
    <property type="nucleotide sequence ID" value="NZ_DBEZNG010000081.1"/>
</dbReference>